<evidence type="ECO:0000256" key="4">
    <source>
        <dbReference type="ARBA" id="ARBA00022475"/>
    </source>
</evidence>
<evidence type="ECO:0000256" key="8">
    <source>
        <dbReference type="ARBA" id="ARBA00022692"/>
    </source>
</evidence>
<evidence type="ECO:0000256" key="10">
    <source>
        <dbReference type="ARBA" id="ARBA00023136"/>
    </source>
</evidence>
<proteinExistence type="inferred from homology"/>
<dbReference type="NCBIfam" id="TIGR01474">
    <property type="entry name" value="ubiA_proteo"/>
    <property type="match status" value="1"/>
</dbReference>
<comment type="caution">
    <text evidence="14">The sequence shown here is derived from an EMBL/GenBank/DDBJ whole genome shotgun (WGS) entry which is preliminary data.</text>
</comment>
<feature type="transmembrane region" description="Helical" evidence="11">
    <location>
        <begin position="51"/>
        <end position="69"/>
    </location>
</feature>
<dbReference type="InterPro" id="IPR044878">
    <property type="entry name" value="UbiA_sf"/>
</dbReference>
<dbReference type="Proteomes" id="UP000295399">
    <property type="component" value="Unassembled WGS sequence"/>
</dbReference>
<evidence type="ECO:0000313" key="14">
    <source>
        <dbReference type="EMBL" id="TCP33453.1"/>
    </source>
</evidence>
<evidence type="ECO:0000256" key="6">
    <source>
        <dbReference type="ARBA" id="ARBA00022679"/>
    </source>
</evidence>
<keyword evidence="10 11" id="KW-0472">Membrane</keyword>
<keyword evidence="4 11" id="KW-1003">Cell membrane</keyword>
<evidence type="ECO:0000256" key="12">
    <source>
        <dbReference type="NCBIfam" id="TIGR01474"/>
    </source>
</evidence>
<evidence type="ECO:0000256" key="7">
    <source>
        <dbReference type="ARBA" id="ARBA00022688"/>
    </source>
</evidence>
<evidence type="ECO:0000256" key="1">
    <source>
        <dbReference type="ARBA" id="ARBA00001946"/>
    </source>
</evidence>
<dbReference type="EMBL" id="SLXO01000007">
    <property type="protein sequence ID" value="TCP33453.1"/>
    <property type="molecule type" value="Genomic_DNA"/>
</dbReference>
<evidence type="ECO:0000313" key="15">
    <source>
        <dbReference type="Proteomes" id="UP000295399"/>
    </source>
</evidence>
<dbReference type="Gene3D" id="1.10.357.140">
    <property type="entry name" value="UbiA prenyltransferase"/>
    <property type="match status" value="1"/>
</dbReference>
<keyword evidence="9 11" id="KW-1133">Transmembrane helix</keyword>
<keyword evidence="6 11" id="KW-0808">Transferase</keyword>
<feature type="transmembrane region" description="Helical" evidence="11">
    <location>
        <begin position="147"/>
        <end position="165"/>
    </location>
</feature>
<feature type="transmembrane region" description="Helical" evidence="11">
    <location>
        <begin position="75"/>
        <end position="100"/>
    </location>
</feature>
<feature type="transmembrane region" description="Helical" evidence="11">
    <location>
        <begin position="243"/>
        <end position="263"/>
    </location>
</feature>
<dbReference type="RefSeq" id="WP_132708735.1">
    <property type="nucleotide sequence ID" value="NZ_JACIGF010000007.1"/>
</dbReference>
<accession>A0A4R2PDY4</accession>
<keyword evidence="11" id="KW-0460">Magnesium</keyword>
<comment type="catalytic activity">
    <reaction evidence="11">
        <text>all-trans-octaprenyl diphosphate + 4-hydroxybenzoate = 4-hydroxy-3-(all-trans-octaprenyl)benzoate + diphosphate</text>
        <dbReference type="Rhea" id="RHEA:27782"/>
        <dbReference type="ChEBI" id="CHEBI:1617"/>
        <dbReference type="ChEBI" id="CHEBI:17879"/>
        <dbReference type="ChEBI" id="CHEBI:33019"/>
        <dbReference type="ChEBI" id="CHEBI:57711"/>
        <dbReference type="EC" id="2.5.1.39"/>
    </reaction>
</comment>
<reference evidence="14 15" key="1">
    <citation type="submission" date="2019-03" db="EMBL/GenBank/DDBJ databases">
        <title>Genomic Encyclopedia of Type Strains, Phase IV (KMG-IV): sequencing the most valuable type-strain genomes for metagenomic binning, comparative biology and taxonomic classification.</title>
        <authorList>
            <person name="Goeker M."/>
        </authorList>
    </citation>
    <scope>NUCLEOTIDE SEQUENCE [LARGE SCALE GENOMIC DNA]</scope>
    <source>
        <strain evidence="14 15">DSM 2132</strain>
    </source>
</reference>
<dbReference type="InterPro" id="IPR006370">
    <property type="entry name" value="HB_polyprenyltransferase-like"/>
</dbReference>
<dbReference type="PANTHER" id="PTHR11048">
    <property type="entry name" value="PRENYLTRANSFERASES"/>
    <property type="match status" value="1"/>
</dbReference>
<comment type="pathway">
    <text evidence="11">Cofactor biosynthesis; ubiquinone biosynthesis.</text>
</comment>
<dbReference type="GO" id="GO:0005886">
    <property type="term" value="C:plasma membrane"/>
    <property type="evidence" value="ECO:0007669"/>
    <property type="project" value="UniProtKB-SubCell"/>
</dbReference>
<organism evidence="14 15">
    <name type="scientific">Rhodothalassium salexigens DSM 2132</name>
    <dbReference type="NCBI Taxonomy" id="1188247"/>
    <lineage>
        <taxon>Bacteria</taxon>
        <taxon>Pseudomonadati</taxon>
        <taxon>Pseudomonadota</taxon>
        <taxon>Alphaproteobacteria</taxon>
        <taxon>Rhodothalassiales</taxon>
        <taxon>Rhodothalassiaceae</taxon>
        <taxon>Rhodothalassium</taxon>
    </lineage>
</organism>
<comment type="cofactor">
    <cofactor evidence="1 11">
        <name>Mg(2+)</name>
        <dbReference type="ChEBI" id="CHEBI:18420"/>
    </cofactor>
</comment>
<dbReference type="AlphaFoldDB" id="A0A4R2PDY4"/>
<dbReference type="EC" id="2.5.1.39" evidence="11 12"/>
<dbReference type="Gene3D" id="1.20.120.1780">
    <property type="entry name" value="UbiA prenyltransferase"/>
    <property type="match status" value="1"/>
</dbReference>
<dbReference type="Pfam" id="PF01040">
    <property type="entry name" value="UbiA"/>
    <property type="match status" value="1"/>
</dbReference>
<dbReference type="CDD" id="cd13959">
    <property type="entry name" value="PT_UbiA_COQ2"/>
    <property type="match status" value="1"/>
</dbReference>
<keyword evidence="5 11" id="KW-0997">Cell inner membrane</keyword>
<feature type="region of interest" description="Disordered" evidence="13">
    <location>
        <begin position="1"/>
        <end position="28"/>
    </location>
</feature>
<gene>
    <name evidence="11" type="primary">ubiA</name>
    <name evidence="14" type="ORF">EV659_10763</name>
</gene>
<dbReference type="InterPro" id="IPR039653">
    <property type="entry name" value="Prenyltransferase"/>
</dbReference>
<dbReference type="GO" id="GO:0006744">
    <property type="term" value="P:ubiquinone biosynthetic process"/>
    <property type="evidence" value="ECO:0007669"/>
    <property type="project" value="UniProtKB-UniRule"/>
</dbReference>
<dbReference type="InParanoid" id="A0A4R2PDY4"/>
<feature type="transmembrane region" description="Helical" evidence="11">
    <location>
        <begin position="185"/>
        <end position="211"/>
    </location>
</feature>
<keyword evidence="15" id="KW-1185">Reference proteome</keyword>
<dbReference type="FunFam" id="1.20.120.1780:FF:000001">
    <property type="entry name" value="4-hydroxybenzoate octaprenyltransferase"/>
    <property type="match status" value="1"/>
</dbReference>
<feature type="compositionally biased region" description="Low complexity" evidence="13">
    <location>
        <begin position="7"/>
        <end position="28"/>
    </location>
</feature>
<comment type="function">
    <text evidence="11">Catalyzes the prenylation of para-hydroxybenzoate (PHB) with an all-trans polyprenyl group. Mediates the second step in the final reaction sequence of ubiquinone-8 (UQ-8) biosynthesis, which is the condensation of the polyisoprenoid side chain with PHB, generating the first membrane-bound Q intermediate 3-octaprenyl-4-hydroxybenzoate.</text>
</comment>
<comment type="subcellular location">
    <subcellularLocation>
        <location evidence="11">Cell inner membrane</location>
        <topology evidence="11">Multi-pass membrane protein</topology>
    </subcellularLocation>
    <subcellularLocation>
        <location evidence="2">Membrane</location>
        <topology evidence="2">Multi-pass membrane protein</topology>
    </subcellularLocation>
</comment>
<keyword evidence="8 11" id="KW-0812">Transmembrane</keyword>
<evidence type="ECO:0000256" key="13">
    <source>
        <dbReference type="SAM" id="MobiDB-lite"/>
    </source>
</evidence>
<feature type="transmembrane region" description="Helical" evidence="11">
    <location>
        <begin position="121"/>
        <end position="141"/>
    </location>
</feature>
<keyword evidence="7 11" id="KW-0831">Ubiquinone biosynthesis</keyword>
<dbReference type="FunCoup" id="A0A4R2PDY4">
    <property type="interactions" value="409"/>
</dbReference>
<dbReference type="PROSITE" id="PS00943">
    <property type="entry name" value="UBIA"/>
    <property type="match status" value="1"/>
</dbReference>
<dbReference type="InterPro" id="IPR000537">
    <property type="entry name" value="UbiA_prenyltransferase"/>
</dbReference>
<comment type="similarity">
    <text evidence="3 11">Belongs to the UbiA prenyltransferase family.</text>
</comment>
<sequence>MPPAPYPSDSAPSPLGPDDALTPDALPDSWVARTPRPVRPYLRLMRADRPAGFWLLMWPCLWSTALAVPATEPQFWILCALFLVGSIVMRGAGCAWNDIVDRSIDLKVARTAARPIPAGQVSWARALAFAVGLSLTGLLVLIQLNGFAIALGIVSLIPVAIYPFAKRFTYWPQAVLGLTFNWGALMGWAAVSGGLAPAALVLYAGCLFWTLGYDTIYAHQDKADDLIAGVKSTALKLGPSTRAWVIGFYALFVAGLTAAGALAHMAWPYYLGVAATAAHLAWQTARLDIDDPTRCLDLFRANTGLGWVPFAGAVAAGLLAV</sequence>
<dbReference type="InterPro" id="IPR030470">
    <property type="entry name" value="UbiA_prenylTrfase_CS"/>
</dbReference>
<evidence type="ECO:0000256" key="2">
    <source>
        <dbReference type="ARBA" id="ARBA00004141"/>
    </source>
</evidence>
<evidence type="ECO:0000256" key="3">
    <source>
        <dbReference type="ARBA" id="ARBA00005985"/>
    </source>
</evidence>
<dbReference type="PANTHER" id="PTHR11048:SF28">
    <property type="entry name" value="4-HYDROXYBENZOATE POLYPRENYLTRANSFERASE, MITOCHONDRIAL"/>
    <property type="match status" value="1"/>
</dbReference>
<dbReference type="FunFam" id="1.10.357.140:FF:000008">
    <property type="entry name" value="4-hydroxybenzoate octaprenyltransferase"/>
    <property type="match status" value="1"/>
</dbReference>
<evidence type="ECO:0000256" key="5">
    <source>
        <dbReference type="ARBA" id="ARBA00022519"/>
    </source>
</evidence>
<protein>
    <recommendedName>
        <fullName evidence="11 12">4-hydroxybenzoate octaprenyltransferase</fullName>
        <ecNumber evidence="11 12">2.5.1.39</ecNumber>
    </recommendedName>
    <alternativeName>
        <fullName evidence="11">4-HB polyprenyltransferase</fullName>
    </alternativeName>
</protein>
<name>A0A4R2PDY4_RHOSA</name>
<dbReference type="HAMAP" id="MF_01635">
    <property type="entry name" value="UbiA"/>
    <property type="match status" value="1"/>
</dbReference>
<dbReference type="UniPathway" id="UPA00232"/>
<evidence type="ECO:0000256" key="9">
    <source>
        <dbReference type="ARBA" id="ARBA00022989"/>
    </source>
</evidence>
<dbReference type="OrthoDB" id="9782418at2"/>
<dbReference type="GO" id="GO:0008412">
    <property type="term" value="F:4-hydroxybenzoate polyprenyltransferase activity"/>
    <property type="evidence" value="ECO:0007669"/>
    <property type="project" value="UniProtKB-UniRule"/>
</dbReference>
<evidence type="ECO:0000256" key="11">
    <source>
        <dbReference type="HAMAP-Rule" id="MF_01635"/>
    </source>
</evidence>